<dbReference type="AlphaFoldDB" id="A0A7L9RU12"/>
<dbReference type="InterPro" id="IPR008189">
    <property type="entry name" value="rRNA_ssu_MeTfrase_I"/>
</dbReference>
<comment type="subcellular location">
    <subcellularLocation>
        <location evidence="6">Cytoplasm</location>
    </subcellularLocation>
</comment>
<evidence type="ECO:0000256" key="6">
    <source>
        <dbReference type="HAMAP-Rule" id="MF_01877"/>
    </source>
</evidence>
<gene>
    <name evidence="6 8" type="primary">rsmI</name>
    <name evidence="8" type="ORF">CPBP_00893</name>
</gene>
<dbReference type="GO" id="GO:0005737">
    <property type="term" value="C:cytoplasm"/>
    <property type="evidence" value="ECO:0007669"/>
    <property type="project" value="UniProtKB-SubCell"/>
</dbReference>
<comment type="catalytic activity">
    <reaction evidence="6">
        <text>cytidine(1402) in 16S rRNA + S-adenosyl-L-methionine = 2'-O-methylcytidine(1402) in 16S rRNA + S-adenosyl-L-homocysteine + H(+)</text>
        <dbReference type="Rhea" id="RHEA:42924"/>
        <dbReference type="Rhea" id="RHEA-COMP:10285"/>
        <dbReference type="Rhea" id="RHEA-COMP:10286"/>
        <dbReference type="ChEBI" id="CHEBI:15378"/>
        <dbReference type="ChEBI" id="CHEBI:57856"/>
        <dbReference type="ChEBI" id="CHEBI:59789"/>
        <dbReference type="ChEBI" id="CHEBI:74495"/>
        <dbReference type="ChEBI" id="CHEBI:82748"/>
        <dbReference type="EC" id="2.1.1.198"/>
    </reaction>
</comment>
<dbReference type="KEGG" id="pbal:CPBP_00893"/>
<accession>A0A7L9RU12</accession>
<dbReference type="PANTHER" id="PTHR46111:SF1">
    <property type="entry name" value="RIBOSOMAL RNA SMALL SUBUNIT METHYLTRANSFERASE I"/>
    <property type="match status" value="1"/>
</dbReference>
<dbReference type="Gene3D" id="3.40.1010.10">
    <property type="entry name" value="Cobalt-precorrin-4 Transmethylase, Domain 1"/>
    <property type="match status" value="1"/>
</dbReference>
<evidence type="ECO:0000256" key="5">
    <source>
        <dbReference type="ARBA" id="ARBA00022691"/>
    </source>
</evidence>
<dbReference type="GO" id="GO:0070677">
    <property type="term" value="F:rRNA (cytosine-2'-O-)-methyltransferase activity"/>
    <property type="evidence" value="ECO:0007669"/>
    <property type="project" value="UniProtKB-UniRule"/>
</dbReference>
<dbReference type="EC" id="2.1.1.198" evidence="6"/>
<evidence type="ECO:0000256" key="4">
    <source>
        <dbReference type="ARBA" id="ARBA00022679"/>
    </source>
</evidence>
<dbReference type="Proteomes" id="UP000594001">
    <property type="component" value="Chromosome"/>
</dbReference>
<sequence length="289" mass="31483">MTSDLLIPFVQSLPGCKTQPGLYLVATPIGHLSDISLRALAILSQADLIACEDTRVTSKLLSLYGIKKPLITYHDHNAQMASQKIIEHIQSGQVVALVSDAGTPLISDPGFNLVNDCIQNDLYMTSIPGASAAITALTLSGLPTDRFLFVGFLSPKSMARKKELSQLSSYPITLILYEAPHRIVSLLEDIHSELGNRTIVVGRELTKKFEEIQRGSISEVLTTIGSKEPRGEFVVLIEGAKAKELTDITDAEILNTLVHMSSKDAAEQLAHEYGVSKKELYTRIIGLKS</sequence>
<comment type="similarity">
    <text evidence="6">Belongs to the methyltransferase superfamily. RsmI family.</text>
</comment>
<dbReference type="PROSITE" id="PS01296">
    <property type="entry name" value="RSMI"/>
    <property type="match status" value="1"/>
</dbReference>
<comment type="function">
    <text evidence="6">Catalyzes the 2'-O-methylation of the ribose of cytidine 1402 (C1402) in 16S rRNA.</text>
</comment>
<evidence type="ECO:0000259" key="7">
    <source>
        <dbReference type="Pfam" id="PF00590"/>
    </source>
</evidence>
<dbReference type="Gene3D" id="3.30.950.10">
    <property type="entry name" value="Methyltransferase, Cobalt-precorrin-4 Transmethylase, Domain 2"/>
    <property type="match status" value="1"/>
</dbReference>
<dbReference type="PANTHER" id="PTHR46111">
    <property type="entry name" value="RIBOSOMAL RNA SMALL SUBUNIT METHYLTRANSFERASE I"/>
    <property type="match status" value="1"/>
</dbReference>
<feature type="domain" description="Tetrapyrrole methylase" evidence="7">
    <location>
        <begin position="22"/>
        <end position="220"/>
    </location>
</feature>
<dbReference type="InterPro" id="IPR014777">
    <property type="entry name" value="4pyrrole_Mease_sub1"/>
</dbReference>
<dbReference type="NCBIfam" id="TIGR00096">
    <property type="entry name" value="16S rRNA (cytidine(1402)-2'-O)-methyltransferase"/>
    <property type="match status" value="1"/>
</dbReference>
<keyword evidence="9" id="KW-1185">Reference proteome</keyword>
<dbReference type="InterPro" id="IPR000878">
    <property type="entry name" value="4pyrrol_Mease"/>
</dbReference>
<keyword evidence="4 6" id="KW-0808">Transferase</keyword>
<proteinExistence type="inferred from homology"/>
<dbReference type="FunFam" id="3.30.950.10:FF:000002">
    <property type="entry name" value="Ribosomal RNA small subunit methyltransferase I"/>
    <property type="match status" value="1"/>
</dbReference>
<evidence type="ECO:0000313" key="8">
    <source>
        <dbReference type="EMBL" id="QOL20113.1"/>
    </source>
</evidence>
<dbReference type="HAMAP" id="MF_01877">
    <property type="entry name" value="16SrRNA_methyltr_I"/>
    <property type="match status" value="1"/>
</dbReference>
<evidence type="ECO:0000256" key="2">
    <source>
        <dbReference type="ARBA" id="ARBA00022552"/>
    </source>
</evidence>
<organism evidence="8 9">
    <name type="scientific">Candidatus Bodocaedibacter vickermanii</name>
    <dbReference type="NCBI Taxonomy" id="2741701"/>
    <lineage>
        <taxon>Bacteria</taxon>
        <taxon>Pseudomonadati</taxon>
        <taxon>Pseudomonadota</taxon>
        <taxon>Alphaproteobacteria</taxon>
        <taxon>Holosporales</taxon>
        <taxon>Candidatus Paracaedibacteraceae</taxon>
        <taxon>Candidatus Bodocaedibacter</taxon>
    </lineage>
</organism>
<dbReference type="PIRSF" id="PIRSF005917">
    <property type="entry name" value="MTase_YraL"/>
    <property type="match status" value="1"/>
</dbReference>
<dbReference type="RefSeq" id="WP_350331668.1">
    <property type="nucleotide sequence ID" value="NZ_CP054719.1"/>
</dbReference>
<keyword evidence="2 6" id="KW-0698">rRNA processing</keyword>
<dbReference type="SUPFAM" id="SSF53790">
    <property type="entry name" value="Tetrapyrrole methylase"/>
    <property type="match status" value="1"/>
</dbReference>
<reference evidence="8 9" key="1">
    <citation type="submission" date="2020-06" db="EMBL/GenBank/DDBJ databases">
        <title>The endosymbiont of the kinetoplastid Bodo saltans is a Paracaedibacter-like alpha-proteobacterium possessing a putative toxin-antitoxin system.</title>
        <authorList>
            <person name="Midha S."/>
            <person name="Rigden D.J."/>
            <person name="Siozios S."/>
            <person name="Hurst G.D.D."/>
            <person name="Jackson A.P."/>
        </authorList>
    </citation>
    <scope>NUCLEOTIDE SEQUENCE [LARGE SCALE GENOMIC DNA]</scope>
    <source>
        <strain evidence="8">Lake Konstanz</strain>
    </source>
</reference>
<keyword evidence="3 6" id="KW-0489">Methyltransferase</keyword>
<keyword evidence="5 6" id="KW-0949">S-adenosyl-L-methionine</keyword>
<evidence type="ECO:0000313" key="9">
    <source>
        <dbReference type="Proteomes" id="UP000594001"/>
    </source>
</evidence>
<protein>
    <recommendedName>
        <fullName evidence="6">Ribosomal RNA small subunit methyltransferase I</fullName>
        <ecNumber evidence="6">2.1.1.198</ecNumber>
    </recommendedName>
    <alternativeName>
        <fullName evidence="6">16S rRNA 2'-O-ribose C1402 methyltransferase</fullName>
    </alternativeName>
    <alternativeName>
        <fullName evidence="6">rRNA (cytidine-2'-O-)-methyltransferase RsmI</fullName>
    </alternativeName>
</protein>
<evidence type="ECO:0000256" key="1">
    <source>
        <dbReference type="ARBA" id="ARBA00022490"/>
    </source>
</evidence>
<dbReference type="EMBL" id="CP054719">
    <property type="protein sequence ID" value="QOL20113.1"/>
    <property type="molecule type" value="Genomic_DNA"/>
</dbReference>
<evidence type="ECO:0000256" key="3">
    <source>
        <dbReference type="ARBA" id="ARBA00022603"/>
    </source>
</evidence>
<dbReference type="Pfam" id="PF00590">
    <property type="entry name" value="TP_methylase"/>
    <property type="match status" value="1"/>
</dbReference>
<name>A0A7L9RU12_9PROT</name>
<dbReference type="InterPro" id="IPR035996">
    <property type="entry name" value="4pyrrol_Methylase_sf"/>
</dbReference>
<dbReference type="CDD" id="cd11648">
    <property type="entry name" value="RsmI"/>
    <property type="match status" value="1"/>
</dbReference>
<keyword evidence="1 6" id="KW-0963">Cytoplasm</keyword>
<dbReference type="InterPro" id="IPR014776">
    <property type="entry name" value="4pyrrole_Mease_sub2"/>
</dbReference>
<dbReference type="InterPro" id="IPR018063">
    <property type="entry name" value="SAM_MeTrfase_RsmI_CS"/>
</dbReference>
<dbReference type="FunFam" id="3.40.1010.10:FF:000007">
    <property type="entry name" value="Ribosomal RNA small subunit methyltransferase I"/>
    <property type="match status" value="1"/>
</dbReference>